<evidence type="ECO:0000256" key="2">
    <source>
        <dbReference type="ARBA" id="ARBA00023125"/>
    </source>
</evidence>
<evidence type="ECO:0000313" key="7">
    <source>
        <dbReference type="Proteomes" id="UP000315540"/>
    </source>
</evidence>
<evidence type="ECO:0000259" key="5">
    <source>
        <dbReference type="PROSITE" id="PS01124"/>
    </source>
</evidence>
<dbReference type="PANTHER" id="PTHR43280">
    <property type="entry name" value="ARAC-FAMILY TRANSCRIPTIONAL REGULATOR"/>
    <property type="match status" value="1"/>
</dbReference>
<evidence type="ECO:0000256" key="1">
    <source>
        <dbReference type="ARBA" id="ARBA00023015"/>
    </source>
</evidence>
<dbReference type="Gene3D" id="1.10.10.60">
    <property type="entry name" value="Homeodomain-like"/>
    <property type="match status" value="2"/>
</dbReference>
<dbReference type="PROSITE" id="PS01124">
    <property type="entry name" value="HTH_ARAC_FAMILY_2"/>
    <property type="match status" value="1"/>
</dbReference>
<feature type="transmembrane region" description="Helical" evidence="4">
    <location>
        <begin position="37"/>
        <end position="59"/>
    </location>
</feature>
<evidence type="ECO:0000313" key="6">
    <source>
        <dbReference type="EMBL" id="TPN83476.1"/>
    </source>
</evidence>
<feature type="transmembrane region" description="Helical" evidence="4">
    <location>
        <begin position="213"/>
        <end position="231"/>
    </location>
</feature>
<keyword evidence="2" id="KW-0238">DNA-binding</keyword>
<dbReference type="Pfam" id="PF12833">
    <property type="entry name" value="HTH_18"/>
    <property type="match status" value="1"/>
</dbReference>
<feature type="transmembrane region" description="Helical" evidence="4">
    <location>
        <begin position="135"/>
        <end position="158"/>
    </location>
</feature>
<dbReference type="InterPro" id="IPR018060">
    <property type="entry name" value="HTH_AraC"/>
</dbReference>
<name>A0A504IYD5_9FLAO</name>
<feature type="transmembrane region" description="Helical" evidence="4">
    <location>
        <begin position="98"/>
        <end position="115"/>
    </location>
</feature>
<sequence length="371" mass="43046">MQTILNQLVYFGFLQSLLLLVIYLFSPRKRRHINGYMAFLILTLFIGLAGKVLYSAGVWDQNFRLISLSEISALLFGPTLYLFSRSVLERKSYSHEDLLHYVPALFYCGFVLFYFVLPSDTTISERIVTGELMRAIYTCHAIGLIVNVGYWILSYQIFSTFHKQVQNELSYVLQTRFMVNFLWVVGGCLLIWVTFLIISFIGAEMLERKARPYIWIVLTLIILFITYYSMISPQVLRIAENVVSQKYKQSKLSISDLERLKKELDQLMIDKKPYLNHKLLKAELAEMLGVSNPELARLLNENIGMNFFEYVNYYRVKEFVNLAQSSRAEQLTFFGLAQEAGFNSKTTFNKSFKQLMGTSPSAYFKQHQSLS</sequence>
<proteinExistence type="predicted"/>
<dbReference type="SMART" id="SM00342">
    <property type="entry name" value="HTH_ARAC"/>
    <property type="match status" value="1"/>
</dbReference>
<keyword evidence="3" id="KW-0804">Transcription</keyword>
<keyword evidence="4" id="KW-0472">Membrane</keyword>
<dbReference type="InterPro" id="IPR009057">
    <property type="entry name" value="Homeodomain-like_sf"/>
</dbReference>
<evidence type="ECO:0000256" key="4">
    <source>
        <dbReference type="SAM" id="Phobius"/>
    </source>
</evidence>
<dbReference type="GO" id="GO:0003700">
    <property type="term" value="F:DNA-binding transcription factor activity"/>
    <property type="evidence" value="ECO:0007669"/>
    <property type="project" value="InterPro"/>
</dbReference>
<reference evidence="6 7" key="1">
    <citation type="submission" date="2019-06" db="EMBL/GenBank/DDBJ databases">
        <authorList>
            <person name="Meng X."/>
        </authorList>
    </citation>
    <scope>NUCLEOTIDE SEQUENCE [LARGE SCALE GENOMIC DNA]</scope>
    <source>
        <strain evidence="6 7">M625</strain>
    </source>
</reference>
<keyword evidence="7" id="KW-1185">Reference proteome</keyword>
<keyword evidence="4" id="KW-0812">Transmembrane</keyword>
<dbReference type="GO" id="GO:0043565">
    <property type="term" value="F:sequence-specific DNA binding"/>
    <property type="evidence" value="ECO:0007669"/>
    <property type="project" value="InterPro"/>
</dbReference>
<dbReference type="SUPFAM" id="SSF46689">
    <property type="entry name" value="Homeodomain-like"/>
    <property type="match status" value="1"/>
</dbReference>
<feature type="transmembrane region" description="Helical" evidence="4">
    <location>
        <begin position="65"/>
        <end position="83"/>
    </location>
</feature>
<gene>
    <name evidence="6" type="ORF">FHK87_19860</name>
</gene>
<feature type="domain" description="HTH araC/xylS-type" evidence="5">
    <location>
        <begin position="258"/>
        <end position="366"/>
    </location>
</feature>
<evidence type="ECO:0000256" key="3">
    <source>
        <dbReference type="ARBA" id="ARBA00023163"/>
    </source>
</evidence>
<dbReference type="PANTHER" id="PTHR43280:SF29">
    <property type="entry name" value="ARAC-FAMILY TRANSCRIPTIONAL REGULATOR"/>
    <property type="match status" value="1"/>
</dbReference>
<keyword evidence="4" id="KW-1133">Transmembrane helix</keyword>
<protein>
    <submittedName>
        <fullName evidence="6">AraC family transcriptional regulator</fullName>
    </submittedName>
</protein>
<comment type="caution">
    <text evidence="6">The sequence shown here is derived from an EMBL/GenBank/DDBJ whole genome shotgun (WGS) entry which is preliminary data.</text>
</comment>
<dbReference type="Proteomes" id="UP000315540">
    <property type="component" value="Unassembled WGS sequence"/>
</dbReference>
<dbReference type="OrthoDB" id="6283866at2"/>
<dbReference type="RefSeq" id="WP_140595734.1">
    <property type="nucleotide sequence ID" value="NZ_VFWZ01000007.1"/>
</dbReference>
<feature type="transmembrane region" description="Helical" evidence="4">
    <location>
        <begin position="6"/>
        <end position="25"/>
    </location>
</feature>
<dbReference type="EMBL" id="VFWZ01000007">
    <property type="protein sequence ID" value="TPN83476.1"/>
    <property type="molecule type" value="Genomic_DNA"/>
</dbReference>
<accession>A0A504IYD5</accession>
<dbReference type="AlphaFoldDB" id="A0A504IYD5"/>
<organism evidence="6 7">
    <name type="scientific">Aquimarina algicola</name>
    <dbReference type="NCBI Taxonomy" id="2589995"/>
    <lineage>
        <taxon>Bacteria</taxon>
        <taxon>Pseudomonadati</taxon>
        <taxon>Bacteroidota</taxon>
        <taxon>Flavobacteriia</taxon>
        <taxon>Flavobacteriales</taxon>
        <taxon>Flavobacteriaceae</taxon>
        <taxon>Aquimarina</taxon>
    </lineage>
</organism>
<keyword evidence="1" id="KW-0805">Transcription regulation</keyword>
<feature type="transmembrane region" description="Helical" evidence="4">
    <location>
        <begin position="179"/>
        <end position="201"/>
    </location>
</feature>